<dbReference type="GO" id="GO:0005737">
    <property type="term" value="C:cytoplasm"/>
    <property type="evidence" value="ECO:0000318"/>
    <property type="project" value="GO_Central"/>
</dbReference>
<dbReference type="PANTHER" id="PTHR11783">
    <property type="entry name" value="SULFOTRANSFERASE SULT"/>
    <property type="match status" value="1"/>
</dbReference>
<evidence type="ECO:0000313" key="6">
    <source>
        <dbReference type="Proteomes" id="UP000008144"/>
    </source>
</evidence>
<evidence type="ECO:0000256" key="3">
    <source>
        <dbReference type="RuleBase" id="RU361155"/>
    </source>
</evidence>
<keyword evidence="6" id="KW-1185">Reference proteome</keyword>
<reference evidence="5" key="3">
    <citation type="submission" date="2025-08" db="UniProtKB">
        <authorList>
            <consortium name="Ensembl"/>
        </authorList>
    </citation>
    <scope>IDENTIFICATION</scope>
</reference>
<dbReference type="InterPro" id="IPR027417">
    <property type="entry name" value="P-loop_NTPase"/>
</dbReference>
<sequence>TQEIFDSALAYEPDSSDIFVVTYPKCGTTWMLNILYLIEHGGKMIGSDDNLNFHYPFIELVGGDKVQEFKPPRVIKTHLDDRMIKHKEGVKCIFVARNPKDCVVSFFHATHDFHNLYKYEGGKFDDYFKIFMQGRVDWGDYFVMVPRWHEKSLREKDVHFMLYEDMKNDPKMEIEKLADFLGPKWSDSIKREGVLENVIKNSSFKAMKSNPLKYVSSINKVDNMQLTISLRLQCITIAPKDLKFMRKGVVGDWRNTLSEEQSREIDEKMKTVGKDYPGFDKIWEKYPDLFEKRSQSF</sequence>
<dbReference type="Gene3D" id="3.40.50.300">
    <property type="entry name" value="P-loop containing nucleotide triphosphate hydrolases"/>
    <property type="match status" value="1"/>
</dbReference>
<proteinExistence type="inferred from homology"/>
<dbReference type="InParanoid" id="F6X245"/>
<accession>F6X245</accession>
<feature type="domain" description="Sulfotransferase" evidence="4">
    <location>
        <begin position="16"/>
        <end position="271"/>
    </location>
</feature>
<evidence type="ECO:0000313" key="5">
    <source>
        <dbReference type="Ensembl" id="ENSCINP00000029149.2"/>
    </source>
</evidence>
<dbReference type="HOGENOM" id="CLU_027239_1_2_1"/>
<dbReference type="Proteomes" id="UP000008144">
    <property type="component" value="Chromosome 12"/>
</dbReference>
<reference evidence="5" key="4">
    <citation type="submission" date="2025-09" db="UniProtKB">
        <authorList>
            <consortium name="Ensembl"/>
        </authorList>
    </citation>
    <scope>IDENTIFICATION</scope>
</reference>
<dbReference type="Pfam" id="PF00685">
    <property type="entry name" value="Sulfotransfer_1"/>
    <property type="match status" value="1"/>
</dbReference>
<comment type="similarity">
    <text evidence="1 3">Belongs to the sulfotransferase 1 family.</text>
</comment>
<dbReference type="GO" id="GO:0051923">
    <property type="term" value="P:sulfation"/>
    <property type="evidence" value="ECO:0000318"/>
    <property type="project" value="GO_Central"/>
</dbReference>
<protein>
    <recommendedName>
        <fullName evidence="3">Sulfotransferase</fullName>
        <ecNumber evidence="3">2.8.2.-</ecNumber>
    </recommendedName>
</protein>
<evidence type="ECO:0000256" key="1">
    <source>
        <dbReference type="ARBA" id="ARBA00005771"/>
    </source>
</evidence>
<organism evidence="5 6">
    <name type="scientific">Ciona intestinalis</name>
    <name type="common">Transparent sea squirt</name>
    <name type="synonym">Ascidia intestinalis</name>
    <dbReference type="NCBI Taxonomy" id="7719"/>
    <lineage>
        <taxon>Eukaryota</taxon>
        <taxon>Metazoa</taxon>
        <taxon>Chordata</taxon>
        <taxon>Tunicata</taxon>
        <taxon>Ascidiacea</taxon>
        <taxon>Phlebobranchia</taxon>
        <taxon>Cionidae</taxon>
        <taxon>Ciona</taxon>
    </lineage>
</organism>
<dbReference type="SUPFAM" id="SSF52540">
    <property type="entry name" value="P-loop containing nucleoside triphosphate hydrolases"/>
    <property type="match status" value="1"/>
</dbReference>
<reference evidence="5" key="2">
    <citation type="journal article" date="2008" name="Genome Biol.">
        <title>Improved genome assembly and evidence-based global gene model set for the chordate Ciona intestinalis: new insight into intron and operon populations.</title>
        <authorList>
            <person name="Satou Y."/>
            <person name="Mineta K."/>
            <person name="Ogasawara M."/>
            <person name="Sasakura Y."/>
            <person name="Shoguchi E."/>
            <person name="Ueno K."/>
            <person name="Yamada L."/>
            <person name="Matsumoto J."/>
            <person name="Wasserscheid J."/>
            <person name="Dewar K."/>
            <person name="Wiley G.B."/>
            <person name="Macmil S.L."/>
            <person name="Roe B.A."/>
            <person name="Zeller R.W."/>
            <person name="Hastings K.E."/>
            <person name="Lemaire P."/>
            <person name="Lindquist E."/>
            <person name="Endo T."/>
            <person name="Hotta K."/>
            <person name="Inaba K."/>
        </authorList>
    </citation>
    <scope>NUCLEOTIDE SEQUENCE [LARGE SCALE GENOMIC DNA]</scope>
    <source>
        <strain evidence="5">wild type</strain>
    </source>
</reference>
<evidence type="ECO:0000256" key="2">
    <source>
        <dbReference type="ARBA" id="ARBA00022679"/>
    </source>
</evidence>
<dbReference type="AlphaFoldDB" id="F6X245"/>
<dbReference type="EC" id="2.8.2.-" evidence="3"/>
<dbReference type="GeneTree" id="ENSGT00940000163815"/>
<dbReference type="InterPro" id="IPR000863">
    <property type="entry name" value="Sulfotransferase_dom"/>
</dbReference>
<evidence type="ECO:0000259" key="4">
    <source>
        <dbReference type="Pfam" id="PF00685"/>
    </source>
</evidence>
<dbReference type="EMBL" id="EAAA01000963">
    <property type="status" value="NOT_ANNOTATED_CDS"/>
    <property type="molecule type" value="Genomic_DNA"/>
</dbReference>
<dbReference type="GO" id="GO:0008146">
    <property type="term" value="F:sulfotransferase activity"/>
    <property type="evidence" value="ECO:0000318"/>
    <property type="project" value="GO_Central"/>
</dbReference>
<name>F6X245_CIOIN</name>
<keyword evidence="2 3" id="KW-0808">Transferase</keyword>
<reference evidence="6" key="1">
    <citation type="journal article" date="2002" name="Science">
        <title>The draft genome of Ciona intestinalis: insights into chordate and vertebrate origins.</title>
        <authorList>
            <person name="Dehal P."/>
            <person name="Satou Y."/>
            <person name="Campbell R.K."/>
            <person name="Chapman J."/>
            <person name="Degnan B."/>
            <person name="De Tomaso A."/>
            <person name="Davidson B."/>
            <person name="Di Gregorio A."/>
            <person name="Gelpke M."/>
            <person name="Goodstein D.M."/>
            <person name="Harafuji N."/>
            <person name="Hastings K.E."/>
            <person name="Ho I."/>
            <person name="Hotta K."/>
            <person name="Huang W."/>
            <person name="Kawashima T."/>
            <person name="Lemaire P."/>
            <person name="Martinez D."/>
            <person name="Meinertzhagen I.A."/>
            <person name="Necula S."/>
            <person name="Nonaka M."/>
            <person name="Putnam N."/>
            <person name="Rash S."/>
            <person name="Saiga H."/>
            <person name="Satake M."/>
            <person name="Terry A."/>
            <person name="Yamada L."/>
            <person name="Wang H.G."/>
            <person name="Awazu S."/>
            <person name="Azumi K."/>
            <person name="Boore J."/>
            <person name="Branno M."/>
            <person name="Chin-Bow S."/>
            <person name="DeSantis R."/>
            <person name="Doyle S."/>
            <person name="Francino P."/>
            <person name="Keys D.N."/>
            <person name="Haga S."/>
            <person name="Hayashi H."/>
            <person name="Hino K."/>
            <person name="Imai K.S."/>
            <person name="Inaba K."/>
            <person name="Kano S."/>
            <person name="Kobayashi K."/>
            <person name="Kobayashi M."/>
            <person name="Lee B.I."/>
            <person name="Makabe K.W."/>
            <person name="Manohar C."/>
            <person name="Matassi G."/>
            <person name="Medina M."/>
            <person name="Mochizuki Y."/>
            <person name="Mount S."/>
            <person name="Morishita T."/>
            <person name="Miura S."/>
            <person name="Nakayama A."/>
            <person name="Nishizaka S."/>
            <person name="Nomoto H."/>
            <person name="Ohta F."/>
            <person name="Oishi K."/>
            <person name="Rigoutsos I."/>
            <person name="Sano M."/>
            <person name="Sasaki A."/>
            <person name="Sasakura Y."/>
            <person name="Shoguchi E."/>
            <person name="Shin-i T."/>
            <person name="Spagnuolo A."/>
            <person name="Stainier D."/>
            <person name="Suzuki M.M."/>
            <person name="Tassy O."/>
            <person name="Takatori N."/>
            <person name="Tokuoka M."/>
            <person name="Yagi K."/>
            <person name="Yoshizaki F."/>
            <person name="Wada S."/>
            <person name="Zhang C."/>
            <person name="Hyatt P.D."/>
            <person name="Larimer F."/>
            <person name="Detter C."/>
            <person name="Doggett N."/>
            <person name="Glavina T."/>
            <person name="Hawkins T."/>
            <person name="Richardson P."/>
            <person name="Lucas S."/>
            <person name="Kohara Y."/>
            <person name="Levine M."/>
            <person name="Satoh N."/>
            <person name="Rokhsar D.S."/>
        </authorList>
    </citation>
    <scope>NUCLEOTIDE SEQUENCE [LARGE SCALE GENOMIC DNA]</scope>
</reference>
<dbReference type="Ensembl" id="ENSCINT00000029395.2">
    <property type="protein sequence ID" value="ENSCINP00000029149.2"/>
    <property type="gene ID" value="ENSCING00000017064.2"/>
</dbReference>